<name>A0A6I6MRT5_9CAUL</name>
<evidence type="ECO:0000313" key="2">
    <source>
        <dbReference type="EMBL" id="QGZ95517.1"/>
    </source>
</evidence>
<feature type="transmembrane region" description="Helical" evidence="1">
    <location>
        <begin position="45"/>
        <end position="66"/>
    </location>
</feature>
<protein>
    <submittedName>
        <fullName evidence="2">Uncharacterized protein</fullName>
    </submittedName>
</protein>
<sequence length="93" mass="9813">MRWVLRRGFAADGLDFDVDPAAFAIFAAFSLMLSGIVAAHGAGLAFLFGQGCGIDAVIFAHLIAMADRRAIVSGRAVPWGVALGRVGARRFYA</sequence>
<feature type="transmembrane region" description="Helical" evidence="1">
    <location>
        <begin position="21"/>
        <end position="39"/>
    </location>
</feature>
<evidence type="ECO:0000256" key="1">
    <source>
        <dbReference type="SAM" id="Phobius"/>
    </source>
</evidence>
<dbReference type="Proteomes" id="UP000431269">
    <property type="component" value="Chromosome"/>
</dbReference>
<proteinExistence type="predicted"/>
<keyword evidence="3" id="KW-1185">Reference proteome</keyword>
<dbReference type="AlphaFoldDB" id="A0A6I6MRT5"/>
<evidence type="ECO:0000313" key="3">
    <source>
        <dbReference type="Proteomes" id="UP000431269"/>
    </source>
</evidence>
<keyword evidence="1" id="KW-0472">Membrane</keyword>
<keyword evidence="1" id="KW-1133">Transmembrane helix</keyword>
<accession>A0A6I6MRT5</accession>
<keyword evidence="1" id="KW-0812">Transmembrane</keyword>
<gene>
    <name evidence="2" type="ORF">DSM104635_02366</name>
</gene>
<dbReference type="EMBL" id="CP047045">
    <property type="protein sequence ID" value="QGZ95517.1"/>
    <property type="molecule type" value="Genomic_DNA"/>
</dbReference>
<reference evidence="3" key="1">
    <citation type="submission" date="2019-12" db="EMBL/GenBank/DDBJ databases">
        <title>Complete genome of Terracaulis silvestris 0127_4.</title>
        <authorList>
            <person name="Vieira S."/>
            <person name="Riedel T."/>
            <person name="Sproer C."/>
            <person name="Pascual J."/>
            <person name="Boedeker C."/>
            <person name="Overmann J."/>
        </authorList>
    </citation>
    <scope>NUCLEOTIDE SEQUENCE [LARGE SCALE GENOMIC DNA]</scope>
    <source>
        <strain evidence="3">0127_4</strain>
    </source>
</reference>
<dbReference type="KEGG" id="tsv:DSM104635_02366"/>
<organism evidence="2 3">
    <name type="scientific">Terricaulis silvestris</name>
    <dbReference type="NCBI Taxonomy" id="2686094"/>
    <lineage>
        <taxon>Bacteria</taxon>
        <taxon>Pseudomonadati</taxon>
        <taxon>Pseudomonadota</taxon>
        <taxon>Alphaproteobacteria</taxon>
        <taxon>Caulobacterales</taxon>
        <taxon>Caulobacteraceae</taxon>
        <taxon>Terricaulis</taxon>
    </lineage>
</organism>